<evidence type="ECO:0000256" key="2">
    <source>
        <dbReference type="ARBA" id="ARBA00011901"/>
    </source>
</evidence>
<dbReference type="GO" id="GO:0009254">
    <property type="term" value="P:peptidoglycan turnover"/>
    <property type="evidence" value="ECO:0007669"/>
    <property type="project" value="TreeGrafter"/>
</dbReference>
<accession>A0A1F4ZU49</accession>
<name>A0A1F4ZU49_9BACT</name>
<feature type="domain" description="N-acetylmuramoyl-L-alanine amidase" evidence="5">
    <location>
        <begin position="87"/>
        <end position="245"/>
    </location>
</feature>
<dbReference type="GO" id="GO:0071555">
    <property type="term" value="P:cell wall organization"/>
    <property type="evidence" value="ECO:0007669"/>
    <property type="project" value="UniProtKB-KW"/>
</dbReference>
<evidence type="ECO:0000256" key="4">
    <source>
        <dbReference type="ARBA" id="ARBA00023316"/>
    </source>
</evidence>
<proteinExistence type="predicted"/>
<dbReference type="STRING" id="1797263.A2397_03435"/>
<comment type="caution">
    <text evidence="6">The sequence shown here is derived from an EMBL/GenBank/DDBJ whole genome shotgun (WGS) entry which is preliminary data.</text>
</comment>
<sequence length="262" mass="29771">MTVEKLAELLNTQPRAPEESKVLSELRTHWMEALSRPLWYKQLQTEIVSLLFAKNNGDSRQRWIRRQLIATIGCALKAGIIPLSPADEFADFDSEREPISDIVIHHTEGRPQTTPDELNALGFIFQYTKNFLAGPILGKSVENKPVGSGHVINGRQVFYAYHYLVNCDGEVVRLLHDTHIGWHAGNWNVNKRSVGIALAGNFDDCPPPQSQLDAVIDLIRNQYPNIEPQRVYGHYQVNFSKTCPGITYANLWKKTLLERLEQ</sequence>
<dbReference type="CDD" id="cd06583">
    <property type="entry name" value="PGRP"/>
    <property type="match status" value="1"/>
</dbReference>
<dbReference type="InterPro" id="IPR036505">
    <property type="entry name" value="Amidase/PGRP_sf"/>
</dbReference>
<evidence type="ECO:0000256" key="1">
    <source>
        <dbReference type="ARBA" id="ARBA00001561"/>
    </source>
</evidence>
<dbReference type="GO" id="GO:0008745">
    <property type="term" value="F:N-acetylmuramoyl-L-alanine amidase activity"/>
    <property type="evidence" value="ECO:0007669"/>
    <property type="project" value="UniProtKB-EC"/>
</dbReference>
<dbReference type="SMART" id="SM00644">
    <property type="entry name" value="Ami_2"/>
    <property type="match status" value="1"/>
</dbReference>
<dbReference type="Proteomes" id="UP000176424">
    <property type="component" value="Unassembled WGS sequence"/>
</dbReference>
<reference evidence="6 7" key="1">
    <citation type="journal article" date="2016" name="Nat. Commun.">
        <title>Thousands of microbial genomes shed light on interconnected biogeochemical processes in an aquifer system.</title>
        <authorList>
            <person name="Anantharaman K."/>
            <person name="Brown C.T."/>
            <person name="Hug L.A."/>
            <person name="Sharon I."/>
            <person name="Castelle C.J."/>
            <person name="Probst A.J."/>
            <person name="Thomas B.C."/>
            <person name="Singh A."/>
            <person name="Wilkins M.J."/>
            <person name="Karaoz U."/>
            <person name="Brodie E.L."/>
            <person name="Williams K.H."/>
            <person name="Hubbard S.S."/>
            <person name="Banfield J.F."/>
        </authorList>
    </citation>
    <scope>NUCLEOTIDE SEQUENCE [LARGE SCALE GENOMIC DNA]</scope>
</reference>
<dbReference type="GO" id="GO:0009253">
    <property type="term" value="P:peptidoglycan catabolic process"/>
    <property type="evidence" value="ECO:0007669"/>
    <property type="project" value="InterPro"/>
</dbReference>
<keyword evidence="4" id="KW-0961">Cell wall biogenesis/degradation</keyword>
<evidence type="ECO:0000313" key="6">
    <source>
        <dbReference type="EMBL" id="OGD09648.1"/>
    </source>
</evidence>
<dbReference type="AlphaFoldDB" id="A0A1F4ZU49"/>
<dbReference type="EC" id="3.5.1.28" evidence="2"/>
<dbReference type="PANTHER" id="PTHR30417:SF1">
    <property type="entry name" value="N-ACETYLMURAMOYL-L-ALANINE AMIDASE AMID"/>
    <property type="match status" value="1"/>
</dbReference>
<evidence type="ECO:0000256" key="3">
    <source>
        <dbReference type="ARBA" id="ARBA00022801"/>
    </source>
</evidence>
<dbReference type="InterPro" id="IPR051206">
    <property type="entry name" value="NAMLAA_amidase_2"/>
</dbReference>
<dbReference type="Pfam" id="PF01510">
    <property type="entry name" value="Amidase_2"/>
    <property type="match status" value="1"/>
</dbReference>
<dbReference type="PANTHER" id="PTHR30417">
    <property type="entry name" value="N-ACETYLMURAMOYL-L-ALANINE AMIDASE AMID"/>
    <property type="match status" value="1"/>
</dbReference>
<dbReference type="InterPro" id="IPR002502">
    <property type="entry name" value="Amidase_domain"/>
</dbReference>
<dbReference type="EMBL" id="MEXR01000028">
    <property type="protein sequence ID" value="OGD09648.1"/>
    <property type="molecule type" value="Genomic_DNA"/>
</dbReference>
<protein>
    <recommendedName>
        <fullName evidence="2">N-acetylmuramoyl-L-alanine amidase</fullName>
        <ecNumber evidence="2">3.5.1.28</ecNumber>
    </recommendedName>
</protein>
<organism evidence="6 7">
    <name type="scientific">Candidatus Amesbacteria bacterium RIFOXYB1_FULL_44_23</name>
    <dbReference type="NCBI Taxonomy" id="1797263"/>
    <lineage>
        <taxon>Bacteria</taxon>
        <taxon>Candidatus Amesiibacteriota</taxon>
    </lineage>
</organism>
<keyword evidence="3" id="KW-0378">Hydrolase</keyword>
<evidence type="ECO:0000259" key="5">
    <source>
        <dbReference type="SMART" id="SM00644"/>
    </source>
</evidence>
<gene>
    <name evidence="6" type="ORF">A2397_03435</name>
</gene>
<dbReference type="Gene3D" id="3.40.80.10">
    <property type="entry name" value="Peptidoglycan recognition protein-like"/>
    <property type="match status" value="1"/>
</dbReference>
<evidence type="ECO:0000313" key="7">
    <source>
        <dbReference type="Proteomes" id="UP000176424"/>
    </source>
</evidence>
<comment type="catalytic activity">
    <reaction evidence="1">
        <text>Hydrolyzes the link between N-acetylmuramoyl residues and L-amino acid residues in certain cell-wall glycopeptides.</text>
        <dbReference type="EC" id="3.5.1.28"/>
    </reaction>
</comment>
<dbReference type="SUPFAM" id="SSF55846">
    <property type="entry name" value="N-acetylmuramoyl-L-alanine amidase-like"/>
    <property type="match status" value="1"/>
</dbReference>